<feature type="transmembrane region" description="Helical" evidence="1">
    <location>
        <begin position="144"/>
        <end position="167"/>
    </location>
</feature>
<keyword evidence="1" id="KW-0472">Membrane</keyword>
<feature type="transmembrane region" description="Helical" evidence="1">
    <location>
        <begin position="179"/>
        <end position="198"/>
    </location>
</feature>
<evidence type="ECO:0008006" key="4">
    <source>
        <dbReference type="Google" id="ProtNLM"/>
    </source>
</evidence>
<keyword evidence="1" id="KW-0812">Transmembrane</keyword>
<dbReference type="RefSeq" id="WP_090441386.1">
    <property type="nucleotide sequence ID" value="NZ_FOHU01000004.1"/>
</dbReference>
<keyword evidence="3" id="KW-1185">Reference proteome</keyword>
<dbReference type="OrthoDB" id="1951532at2"/>
<feature type="transmembrane region" description="Helical" evidence="1">
    <location>
        <begin position="235"/>
        <end position="258"/>
    </location>
</feature>
<dbReference type="AlphaFoldDB" id="A0A1I0BT35"/>
<feature type="transmembrane region" description="Helical" evidence="1">
    <location>
        <begin position="50"/>
        <end position="71"/>
    </location>
</feature>
<protein>
    <recommendedName>
        <fullName evidence="4">ABC-2 family transporter protein</fullName>
    </recommendedName>
</protein>
<dbReference type="STRING" id="426128.SAMN05660297_01410"/>
<organism evidence="2 3">
    <name type="scientific">Natronincola peptidivorans</name>
    <dbReference type="NCBI Taxonomy" id="426128"/>
    <lineage>
        <taxon>Bacteria</taxon>
        <taxon>Bacillati</taxon>
        <taxon>Bacillota</taxon>
        <taxon>Clostridia</taxon>
        <taxon>Peptostreptococcales</taxon>
        <taxon>Natronincolaceae</taxon>
        <taxon>Natronincola</taxon>
    </lineage>
</organism>
<feature type="transmembrane region" description="Helical" evidence="1">
    <location>
        <begin position="109"/>
        <end position="132"/>
    </location>
</feature>
<reference evidence="2 3" key="1">
    <citation type="submission" date="2016-10" db="EMBL/GenBank/DDBJ databases">
        <authorList>
            <person name="de Groot N.N."/>
        </authorList>
    </citation>
    <scope>NUCLEOTIDE SEQUENCE [LARGE SCALE GENOMIC DNA]</scope>
    <source>
        <strain evidence="2 3">DSM 18979</strain>
    </source>
</reference>
<accession>A0A1I0BT35</accession>
<gene>
    <name evidence="2" type="ORF">SAMN05660297_01410</name>
</gene>
<proteinExistence type="predicted"/>
<evidence type="ECO:0000313" key="3">
    <source>
        <dbReference type="Proteomes" id="UP000199568"/>
    </source>
</evidence>
<evidence type="ECO:0000313" key="2">
    <source>
        <dbReference type="EMBL" id="SET10208.1"/>
    </source>
</evidence>
<dbReference type="EMBL" id="FOHU01000004">
    <property type="protein sequence ID" value="SET10208.1"/>
    <property type="molecule type" value="Genomic_DNA"/>
</dbReference>
<feature type="transmembrane region" description="Helical" evidence="1">
    <location>
        <begin position="20"/>
        <end position="38"/>
    </location>
</feature>
<feature type="transmembrane region" description="Helical" evidence="1">
    <location>
        <begin position="83"/>
        <end position="102"/>
    </location>
</feature>
<sequence>MKPSNGSILFSIYKKDLLSVKLESLLVLAAVFLGYLYFSYKILTGWPAPTILGITSTIFFIVMFVIFVGTFTSVSREWSNNTIYLIMSLPIGGKMIFLSKLLAVMTQLIVLGGATILIGSLLSSFFLGIDIITEAFGFLSSYQLLQVLIKGVILLFFGIIQIILIAFFSSMIGKLFKRFSWFITVITFIFTNIIIGRINGFLLNSFFNNERYAHLNEITVHNHHLFMESLPFNEFFLLQLALLLLFSTGLFFLTSAIYDKKVEL</sequence>
<evidence type="ECO:0000256" key="1">
    <source>
        <dbReference type="SAM" id="Phobius"/>
    </source>
</evidence>
<name>A0A1I0BT35_9FIRM</name>
<dbReference type="Proteomes" id="UP000199568">
    <property type="component" value="Unassembled WGS sequence"/>
</dbReference>
<keyword evidence="1" id="KW-1133">Transmembrane helix</keyword>